<evidence type="ECO:0000313" key="5">
    <source>
        <dbReference type="Proteomes" id="UP001375812"/>
    </source>
</evidence>
<dbReference type="SUPFAM" id="SSF53041">
    <property type="entry name" value="Resolvase-like"/>
    <property type="match status" value="1"/>
</dbReference>
<reference evidence="4 5" key="1">
    <citation type="submission" date="2023-12" db="EMBL/GenBank/DDBJ databases">
        <title>Gut-associated functions are favored during microbiome assembly across C. elegans life.</title>
        <authorList>
            <person name="Zimmermann J."/>
        </authorList>
    </citation>
    <scope>NUCLEOTIDE SEQUENCE [LARGE SCALE GENOMIC DNA]</scope>
    <source>
        <strain evidence="4 5">MYb71</strain>
    </source>
</reference>
<dbReference type="PANTHER" id="PTHR30461">
    <property type="entry name" value="DNA-INVERTASE FROM LAMBDOID PROPHAGE"/>
    <property type="match status" value="1"/>
</dbReference>
<feature type="domain" description="Resolvase/invertase-type recombinase catalytic" evidence="2">
    <location>
        <begin position="15"/>
        <end position="83"/>
    </location>
</feature>
<dbReference type="InterPro" id="IPR011109">
    <property type="entry name" value="DNA_bind_recombinase_dom"/>
</dbReference>
<evidence type="ECO:0000259" key="3">
    <source>
        <dbReference type="Pfam" id="PF07508"/>
    </source>
</evidence>
<dbReference type="EMBL" id="JBBGZH010000001">
    <property type="protein sequence ID" value="MEJ5020219.1"/>
    <property type="molecule type" value="Genomic_DNA"/>
</dbReference>
<evidence type="ECO:0000313" key="4">
    <source>
        <dbReference type="EMBL" id="MEJ5020219.1"/>
    </source>
</evidence>
<dbReference type="InterPro" id="IPR038109">
    <property type="entry name" value="DNA_bind_recomb_sf"/>
</dbReference>
<evidence type="ECO:0000256" key="1">
    <source>
        <dbReference type="SAM" id="MobiDB-lite"/>
    </source>
</evidence>
<accession>A0ABU8PDE5</accession>
<dbReference type="InterPro" id="IPR006119">
    <property type="entry name" value="Resolv_N"/>
</dbReference>
<organism evidence="4 5">
    <name type="scientific">Ochrobactrum vermis</name>
    <dbReference type="NCBI Taxonomy" id="1827297"/>
    <lineage>
        <taxon>Bacteria</taxon>
        <taxon>Pseudomonadati</taxon>
        <taxon>Pseudomonadota</taxon>
        <taxon>Alphaproteobacteria</taxon>
        <taxon>Hyphomicrobiales</taxon>
        <taxon>Brucellaceae</taxon>
        <taxon>Brucella/Ochrobactrum group</taxon>
        <taxon>Ochrobactrum</taxon>
    </lineage>
</organism>
<name>A0ABU8PDE5_9HYPH</name>
<gene>
    <name evidence="4" type="ORF">WH297_10785</name>
</gene>
<dbReference type="InterPro" id="IPR050639">
    <property type="entry name" value="SSR_resolvase"/>
</dbReference>
<feature type="region of interest" description="Disordered" evidence="1">
    <location>
        <begin position="96"/>
        <end position="122"/>
    </location>
</feature>
<comment type="caution">
    <text evidence="4">The sequence shown here is derived from an EMBL/GenBank/DDBJ whole genome shotgun (WGS) entry which is preliminary data.</text>
</comment>
<evidence type="ECO:0000259" key="2">
    <source>
        <dbReference type="Pfam" id="PF00239"/>
    </source>
</evidence>
<protein>
    <submittedName>
        <fullName evidence="4">Recombinase family protein</fullName>
    </submittedName>
</protein>
<dbReference type="Proteomes" id="UP001375812">
    <property type="component" value="Unassembled WGS sequence"/>
</dbReference>
<proteinExistence type="predicted"/>
<sequence length="263" mass="28821">MRCTARRVQHPSGRALDRISRDQADVATLYKHLKFAGVSIVTLAEGEISELHVGLKGTMNALFLKDLAMKTHRGLRGRVEKGKAGAGIATTIVSSRSWTPTASRSGASGKSSRRRPTPSAASSRICIRQKFEGLARDLNRDGIPGLLGRAWGDTSIRGHVSRGTSIVNNELYAGVLVWNRMRFIKAPSTGKPVSRLNPESQWIRTEVPHLRIVDDELWSAARARQKQIAANFGPNPANTREGRMKRVHLATRPVHLLSGLLAC</sequence>
<dbReference type="PANTHER" id="PTHR30461:SF23">
    <property type="entry name" value="DNA RECOMBINASE-RELATED"/>
    <property type="match status" value="1"/>
</dbReference>
<dbReference type="Pfam" id="PF07508">
    <property type="entry name" value="Recombinase"/>
    <property type="match status" value="1"/>
</dbReference>
<feature type="domain" description="Recombinase" evidence="3">
    <location>
        <begin position="130"/>
        <end position="226"/>
    </location>
</feature>
<dbReference type="Pfam" id="PF00239">
    <property type="entry name" value="Resolvase"/>
    <property type="match status" value="1"/>
</dbReference>
<dbReference type="InterPro" id="IPR036162">
    <property type="entry name" value="Resolvase-like_N_sf"/>
</dbReference>
<keyword evidence="5" id="KW-1185">Reference proteome</keyword>
<dbReference type="Gene3D" id="3.40.50.1390">
    <property type="entry name" value="Resolvase, N-terminal catalytic domain"/>
    <property type="match status" value="1"/>
</dbReference>
<dbReference type="Gene3D" id="3.90.1750.20">
    <property type="entry name" value="Putative Large Serine Recombinase, Chain B, Domain 2"/>
    <property type="match status" value="1"/>
</dbReference>